<dbReference type="HOGENOM" id="CLU_1278764_0_0_1"/>
<evidence type="ECO:0000313" key="1">
    <source>
        <dbReference type="EMBL" id="EFX70386.1"/>
    </source>
</evidence>
<protein>
    <submittedName>
        <fullName evidence="1">Uncharacterized protein</fullName>
    </submittedName>
</protein>
<dbReference type="AlphaFoldDB" id="E9HCZ6"/>
<name>E9HCZ6_DAPPU</name>
<dbReference type="KEGG" id="dpx:DAPPUDRAFT_112758"/>
<dbReference type="InParanoid" id="E9HCZ6"/>
<keyword evidence="2" id="KW-1185">Reference proteome</keyword>
<accession>E9HCZ6</accession>
<dbReference type="EMBL" id="GL732622">
    <property type="protein sequence ID" value="EFX70386.1"/>
    <property type="molecule type" value="Genomic_DNA"/>
</dbReference>
<gene>
    <name evidence="1" type="ORF">DAPPUDRAFT_112758</name>
</gene>
<organism evidence="1 2">
    <name type="scientific">Daphnia pulex</name>
    <name type="common">Water flea</name>
    <dbReference type="NCBI Taxonomy" id="6669"/>
    <lineage>
        <taxon>Eukaryota</taxon>
        <taxon>Metazoa</taxon>
        <taxon>Ecdysozoa</taxon>
        <taxon>Arthropoda</taxon>
        <taxon>Crustacea</taxon>
        <taxon>Branchiopoda</taxon>
        <taxon>Diplostraca</taxon>
        <taxon>Cladocera</taxon>
        <taxon>Anomopoda</taxon>
        <taxon>Daphniidae</taxon>
        <taxon>Daphnia</taxon>
    </lineage>
</organism>
<evidence type="ECO:0000313" key="2">
    <source>
        <dbReference type="Proteomes" id="UP000000305"/>
    </source>
</evidence>
<proteinExistence type="predicted"/>
<sequence length="216" mass="24616">MMNFVLHFQQPRIQIFYLQSMDLDTSSTDFLQETSVFQSFHASRKSANNNISHFQNVIRPPDVHQLLNSPKINAILCILHSVTPKYYPRSENTPFSPICCKQRTVARRVKGWKRRRGTEIQLERFNDKSVDSLKQDSGAVLLVSGHVGSRANGLMKAEAKKGSRPTEYLVRYDSTLEILNMELKLDHNVGLCIPPHAGGSSPHFLFDTFCRVMQLP</sequence>
<dbReference type="Proteomes" id="UP000000305">
    <property type="component" value="Unassembled WGS sequence"/>
</dbReference>
<reference evidence="1 2" key="1">
    <citation type="journal article" date="2011" name="Science">
        <title>The ecoresponsive genome of Daphnia pulex.</title>
        <authorList>
            <person name="Colbourne J.K."/>
            <person name="Pfrender M.E."/>
            <person name="Gilbert D."/>
            <person name="Thomas W.K."/>
            <person name="Tucker A."/>
            <person name="Oakley T.H."/>
            <person name="Tokishita S."/>
            <person name="Aerts A."/>
            <person name="Arnold G.J."/>
            <person name="Basu M.K."/>
            <person name="Bauer D.J."/>
            <person name="Caceres C.E."/>
            <person name="Carmel L."/>
            <person name="Casola C."/>
            <person name="Choi J.H."/>
            <person name="Detter J.C."/>
            <person name="Dong Q."/>
            <person name="Dusheyko S."/>
            <person name="Eads B.D."/>
            <person name="Frohlich T."/>
            <person name="Geiler-Samerotte K.A."/>
            <person name="Gerlach D."/>
            <person name="Hatcher P."/>
            <person name="Jogdeo S."/>
            <person name="Krijgsveld J."/>
            <person name="Kriventseva E.V."/>
            <person name="Kultz D."/>
            <person name="Laforsch C."/>
            <person name="Lindquist E."/>
            <person name="Lopez J."/>
            <person name="Manak J.R."/>
            <person name="Muller J."/>
            <person name="Pangilinan J."/>
            <person name="Patwardhan R.P."/>
            <person name="Pitluck S."/>
            <person name="Pritham E.J."/>
            <person name="Rechtsteiner A."/>
            <person name="Rho M."/>
            <person name="Rogozin I.B."/>
            <person name="Sakarya O."/>
            <person name="Salamov A."/>
            <person name="Schaack S."/>
            <person name="Shapiro H."/>
            <person name="Shiga Y."/>
            <person name="Skalitzky C."/>
            <person name="Smith Z."/>
            <person name="Souvorov A."/>
            <person name="Sung W."/>
            <person name="Tang Z."/>
            <person name="Tsuchiya D."/>
            <person name="Tu H."/>
            <person name="Vos H."/>
            <person name="Wang M."/>
            <person name="Wolf Y.I."/>
            <person name="Yamagata H."/>
            <person name="Yamada T."/>
            <person name="Ye Y."/>
            <person name="Shaw J.R."/>
            <person name="Andrews J."/>
            <person name="Crease T.J."/>
            <person name="Tang H."/>
            <person name="Lucas S.M."/>
            <person name="Robertson H.M."/>
            <person name="Bork P."/>
            <person name="Koonin E.V."/>
            <person name="Zdobnov E.M."/>
            <person name="Grigoriev I.V."/>
            <person name="Lynch M."/>
            <person name="Boore J.L."/>
        </authorList>
    </citation>
    <scope>NUCLEOTIDE SEQUENCE [LARGE SCALE GENOMIC DNA]</scope>
</reference>